<sequence length="126" mass="13645">MRPARHSLILHGQNNPSGGGPCSPACAVQTRYQGRLLSSSPRRSAKLAKEGHGAPVPTGHRELATILRKLGLLAENGQVNDQALERYAKLFKRPLSWAHVEALAILFGWSVPEMVNTLEEIISSSA</sequence>
<reference evidence="2" key="1">
    <citation type="submission" date="2014-09" db="EMBL/GenBank/DDBJ databases">
        <authorList>
            <person name="Magalhaes I.L.F."/>
            <person name="Oliveira U."/>
            <person name="Santos F.R."/>
            <person name="Vidigal T.H.D.A."/>
            <person name="Brescovit A.D."/>
            <person name="Santos A.J."/>
        </authorList>
    </citation>
    <scope>NUCLEOTIDE SEQUENCE</scope>
    <source>
        <tissue evidence="2">Shoot tissue taken approximately 20 cm above the soil surface</tissue>
    </source>
</reference>
<dbReference type="AlphaFoldDB" id="A0A0A8Y9I9"/>
<organism evidence="2">
    <name type="scientific">Arundo donax</name>
    <name type="common">Giant reed</name>
    <name type="synonym">Donax arundinaceus</name>
    <dbReference type="NCBI Taxonomy" id="35708"/>
    <lineage>
        <taxon>Eukaryota</taxon>
        <taxon>Viridiplantae</taxon>
        <taxon>Streptophyta</taxon>
        <taxon>Embryophyta</taxon>
        <taxon>Tracheophyta</taxon>
        <taxon>Spermatophyta</taxon>
        <taxon>Magnoliopsida</taxon>
        <taxon>Liliopsida</taxon>
        <taxon>Poales</taxon>
        <taxon>Poaceae</taxon>
        <taxon>PACMAD clade</taxon>
        <taxon>Arundinoideae</taxon>
        <taxon>Arundineae</taxon>
        <taxon>Arundo</taxon>
    </lineage>
</organism>
<dbReference type="EMBL" id="GBRH01275426">
    <property type="protein sequence ID" value="JAD22469.1"/>
    <property type="molecule type" value="Transcribed_RNA"/>
</dbReference>
<feature type="region of interest" description="Disordered" evidence="1">
    <location>
        <begin position="39"/>
        <end position="60"/>
    </location>
</feature>
<protein>
    <submittedName>
        <fullName evidence="2">Suppressor of lin-12-like protein-related / sel-1 protein-related</fullName>
    </submittedName>
</protein>
<proteinExistence type="predicted"/>
<reference evidence="2" key="2">
    <citation type="journal article" date="2015" name="Data Brief">
        <title>Shoot transcriptome of the giant reed, Arundo donax.</title>
        <authorList>
            <person name="Barrero R.A."/>
            <person name="Guerrero F.D."/>
            <person name="Moolhuijzen P."/>
            <person name="Goolsby J.A."/>
            <person name="Tidwell J."/>
            <person name="Bellgard S.E."/>
            <person name="Bellgard M.I."/>
        </authorList>
    </citation>
    <scope>NUCLEOTIDE SEQUENCE</scope>
    <source>
        <tissue evidence="2">Shoot tissue taken approximately 20 cm above the soil surface</tissue>
    </source>
</reference>
<name>A0A0A8Y9I9_ARUDO</name>
<evidence type="ECO:0000256" key="1">
    <source>
        <dbReference type="SAM" id="MobiDB-lite"/>
    </source>
</evidence>
<accession>A0A0A8Y9I9</accession>
<evidence type="ECO:0000313" key="2">
    <source>
        <dbReference type="EMBL" id="JAD22469.1"/>
    </source>
</evidence>